<dbReference type="SUPFAM" id="SSF81321">
    <property type="entry name" value="Family A G protein-coupled receptor-like"/>
    <property type="match status" value="1"/>
</dbReference>
<keyword evidence="10" id="KW-1185">Reference proteome</keyword>
<dbReference type="AlphaFoldDB" id="A0AAU9VU84"/>
<sequence>MQIAYNTVLLSSLYVNSVIIHIRTDTSMKTASNYLILNQACADLLVGNSLLLLISHSFELGNLWFGRGLGQATCSLLFFALPLVIVLLLYTIVCRKLWSREVPEEGANHNQAQAQVLQTSRKVTRMMIVAVVLFLLCWRLPYVFRL</sequence>
<evidence type="ECO:0000256" key="2">
    <source>
        <dbReference type="ARBA" id="ARBA00022475"/>
    </source>
</evidence>
<gene>
    <name evidence="9" type="ORF">PMEA_00021460</name>
</gene>
<dbReference type="GO" id="GO:0004930">
    <property type="term" value="F:G protein-coupled receptor activity"/>
    <property type="evidence" value="ECO:0007669"/>
    <property type="project" value="InterPro"/>
</dbReference>
<dbReference type="PANTHER" id="PTHR24241">
    <property type="entry name" value="NEUROPEPTIDE RECEPTOR-RELATED G-PROTEIN COUPLED RECEPTOR"/>
    <property type="match status" value="1"/>
</dbReference>
<comment type="subcellular location">
    <subcellularLocation>
        <location evidence="1">Cell membrane</location>
        <topology evidence="1">Multi-pass membrane protein</topology>
    </subcellularLocation>
</comment>
<evidence type="ECO:0000313" key="9">
    <source>
        <dbReference type="EMBL" id="CAH3037321.1"/>
    </source>
</evidence>
<dbReference type="InterPro" id="IPR017452">
    <property type="entry name" value="GPCR_Rhodpsn_7TM"/>
</dbReference>
<feature type="domain" description="G-protein coupled receptors family 1 profile" evidence="8">
    <location>
        <begin position="1"/>
        <end position="146"/>
    </location>
</feature>
<dbReference type="GO" id="GO:0032870">
    <property type="term" value="P:cellular response to hormone stimulus"/>
    <property type="evidence" value="ECO:0007669"/>
    <property type="project" value="TreeGrafter"/>
</dbReference>
<dbReference type="Proteomes" id="UP001159428">
    <property type="component" value="Unassembled WGS sequence"/>
</dbReference>
<evidence type="ECO:0000256" key="4">
    <source>
        <dbReference type="ARBA" id="ARBA00022989"/>
    </source>
</evidence>
<dbReference type="PRINTS" id="PR00237">
    <property type="entry name" value="GPCRRHODOPSN"/>
</dbReference>
<dbReference type="InterPro" id="IPR000276">
    <property type="entry name" value="GPCR_Rhodpsn"/>
</dbReference>
<keyword evidence="3 7" id="KW-0812">Transmembrane</keyword>
<feature type="transmembrane region" description="Helical" evidence="7">
    <location>
        <begin position="34"/>
        <end position="55"/>
    </location>
</feature>
<dbReference type="PANTHER" id="PTHR24241:SF76">
    <property type="entry name" value="NEUROPEPTIDE SIFAMIDE RECEPTOR"/>
    <property type="match status" value="1"/>
</dbReference>
<evidence type="ECO:0000256" key="5">
    <source>
        <dbReference type="ARBA" id="ARBA00023136"/>
    </source>
</evidence>
<evidence type="ECO:0000313" key="10">
    <source>
        <dbReference type="Proteomes" id="UP001159428"/>
    </source>
</evidence>
<accession>A0AAU9VU84</accession>
<keyword evidence="4 7" id="KW-1133">Transmembrane helix</keyword>
<dbReference type="EMBL" id="CALNXJ010000004">
    <property type="protein sequence ID" value="CAH3037321.1"/>
    <property type="molecule type" value="Genomic_DNA"/>
</dbReference>
<dbReference type="Gene3D" id="1.20.1070.10">
    <property type="entry name" value="Rhodopsin 7-helix transmembrane proteins"/>
    <property type="match status" value="2"/>
</dbReference>
<keyword evidence="5 7" id="KW-0472">Membrane</keyword>
<evidence type="ECO:0000256" key="7">
    <source>
        <dbReference type="SAM" id="Phobius"/>
    </source>
</evidence>
<feature type="transmembrane region" description="Helical" evidence="7">
    <location>
        <begin position="75"/>
        <end position="93"/>
    </location>
</feature>
<evidence type="ECO:0000256" key="1">
    <source>
        <dbReference type="ARBA" id="ARBA00004651"/>
    </source>
</evidence>
<dbReference type="GO" id="GO:0005886">
    <property type="term" value="C:plasma membrane"/>
    <property type="evidence" value="ECO:0007669"/>
    <property type="project" value="UniProtKB-SubCell"/>
</dbReference>
<organism evidence="9 10">
    <name type="scientific">Pocillopora meandrina</name>
    <dbReference type="NCBI Taxonomy" id="46732"/>
    <lineage>
        <taxon>Eukaryota</taxon>
        <taxon>Metazoa</taxon>
        <taxon>Cnidaria</taxon>
        <taxon>Anthozoa</taxon>
        <taxon>Hexacorallia</taxon>
        <taxon>Scleractinia</taxon>
        <taxon>Astrocoeniina</taxon>
        <taxon>Pocilloporidae</taxon>
        <taxon>Pocillopora</taxon>
    </lineage>
</organism>
<dbReference type="PROSITE" id="PS50262">
    <property type="entry name" value="G_PROTEIN_RECEP_F1_2"/>
    <property type="match status" value="1"/>
</dbReference>
<reference evidence="9 10" key="1">
    <citation type="submission" date="2022-05" db="EMBL/GenBank/DDBJ databases">
        <authorList>
            <consortium name="Genoscope - CEA"/>
            <person name="William W."/>
        </authorList>
    </citation>
    <scope>NUCLEOTIDE SEQUENCE [LARGE SCALE GENOMIC DNA]</scope>
</reference>
<dbReference type="GO" id="GO:0042277">
    <property type="term" value="F:peptide binding"/>
    <property type="evidence" value="ECO:0007669"/>
    <property type="project" value="TreeGrafter"/>
</dbReference>
<keyword evidence="2" id="KW-1003">Cell membrane</keyword>
<name>A0AAU9VU84_9CNID</name>
<evidence type="ECO:0000259" key="8">
    <source>
        <dbReference type="PROSITE" id="PS50262"/>
    </source>
</evidence>
<proteinExistence type="predicted"/>
<evidence type="ECO:0000256" key="6">
    <source>
        <dbReference type="ARBA" id="ARBA00023170"/>
    </source>
</evidence>
<keyword evidence="6" id="KW-0675">Receptor</keyword>
<feature type="non-terminal residue" evidence="9">
    <location>
        <position position="146"/>
    </location>
</feature>
<feature type="transmembrane region" description="Helical" evidence="7">
    <location>
        <begin position="126"/>
        <end position="144"/>
    </location>
</feature>
<dbReference type="Pfam" id="PF00001">
    <property type="entry name" value="7tm_1"/>
    <property type="match status" value="1"/>
</dbReference>
<comment type="caution">
    <text evidence="9">The sequence shown here is derived from an EMBL/GenBank/DDBJ whole genome shotgun (WGS) entry which is preliminary data.</text>
</comment>
<evidence type="ECO:0000256" key="3">
    <source>
        <dbReference type="ARBA" id="ARBA00022692"/>
    </source>
</evidence>
<protein>
    <recommendedName>
        <fullName evidence="8">G-protein coupled receptors family 1 profile domain-containing protein</fullName>
    </recommendedName>
</protein>